<evidence type="ECO:0000256" key="1">
    <source>
        <dbReference type="ARBA" id="ARBA00022737"/>
    </source>
</evidence>
<dbReference type="Gene3D" id="3.40.50.300">
    <property type="entry name" value="P-loop containing nucleotide triphosphate hydrolases"/>
    <property type="match status" value="1"/>
</dbReference>
<evidence type="ECO:0000259" key="5">
    <source>
        <dbReference type="PROSITE" id="PS51424"/>
    </source>
</evidence>
<dbReference type="SMART" id="SM00367">
    <property type="entry name" value="LRR_CC"/>
    <property type="match status" value="5"/>
</dbReference>
<dbReference type="AlphaFoldDB" id="A0A1D8RAC7"/>
<keyword evidence="7" id="KW-1185">Reference proteome</keyword>
<dbReference type="EMBL" id="KU710364">
    <property type="protein sequence ID" value="AOW69250.1"/>
    <property type="molecule type" value="mRNA"/>
</dbReference>
<keyword evidence="2" id="KW-0547">Nucleotide-binding</keyword>
<dbReference type="Pfam" id="PF08477">
    <property type="entry name" value="Roc"/>
    <property type="match status" value="1"/>
</dbReference>
<dbReference type="Pfam" id="PF25372">
    <property type="entry name" value="DUF7885"/>
    <property type="match status" value="1"/>
</dbReference>
<evidence type="ECO:0000313" key="6">
    <source>
        <dbReference type="EMBL" id="AOW69250.1"/>
    </source>
</evidence>
<dbReference type="GO" id="GO:0007165">
    <property type="term" value="P:signal transduction"/>
    <property type="evidence" value="ECO:0007669"/>
    <property type="project" value="InterPro"/>
</dbReference>
<evidence type="ECO:0000256" key="4">
    <source>
        <dbReference type="SAM" id="MobiDB-lite"/>
    </source>
</evidence>
<dbReference type="SUPFAM" id="SSF52200">
    <property type="entry name" value="Toll/Interleukin receptor TIR domain"/>
    <property type="match status" value="1"/>
</dbReference>
<dbReference type="GeneID" id="116305141"/>
<dbReference type="Proteomes" id="UP000515163">
    <property type="component" value="Unplaced"/>
</dbReference>
<keyword evidence="3" id="KW-0833">Ubl conjugation pathway</keyword>
<feature type="region of interest" description="Disordered" evidence="4">
    <location>
        <begin position="1127"/>
        <end position="1149"/>
    </location>
</feature>
<dbReference type="InterPro" id="IPR020859">
    <property type="entry name" value="ROC"/>
</dbReference>
<evidence type="ECO:0000313" key="7">
    <source>
        <dbReference type="Proteomes" id="UP000515163"/>
    </source>
</evidence>
<dbReference type="KEGG" id="aten:116305141"/>
<evidence type="ECO:0000256" key="3">
    <source>
        <dbReference type="ARBA" id="ARBA00022786"/>
    </source>
</evidence>
<organism evidence="6">
    <name type="scientific">Actinia tenebrosa</name>
    <name type="common">Australian red waratah sea anemone</name>
    <dbReference type="NCBI Taxonomy" id="6105"/>
    <lineage>
        <taxon>Eukaryota</taxon>
        <taxon>Metazoa</taxon>
        <taxon>Cnidaria</taxon>
        <taxon>Anthozoa</taxon>
        <taxon>Hexacorallia</taxon>
        <taxon>Actiniaria</taxon>
        <taxon>Actiniidae</taxon>
        <taxon>Actinia</taxon>
    </lineage>
</organism>
<dbReference type="PANTHER" id="PTHR13382:SF68">
    <property type="entry name" value="AT02704P"/>
    <property type="match status" value="1"/>
</dbReference>
<proteinExistence type="evidence at transcript level"/>
<feature type="region of interest" description="Disordered" evidence="4">
    <location>
        <begin position="1251"/>
        <end position="1275"/>
    </location>
</feature>
<dbReference type="Pfam" id="PF13676">
    <property type="entry name" value="TIR_2"/>
    <property type="match status" value="1"/>
</dbReference>
<protein>
    <submittedName>
        <fullName evidence="8">Uncharacterized protein LOC116305141</fullName>
    </submittedName>
</protein>
<feature type="compositionally biased region" description="Polar residues" evidence="4">
    <location>
        <begin position="1258"/>
        <end position="1275"/>
    </location>
</feature>
<dbReference type="GO" id="GO:0000166">
    <property type="term" value="F:nucleotide binding"/>
    <property type="evidence" value="ECO:0007669"/>
    <property type="project" value="UniProtKB-KW"/>
</dbReference>
<dbReference type="RefSeq" id="XP_031570845.1">
    <property type="nucleotide sequence ID" value="XM_031714985.1"/>
</dbReference>
<dbReference type="InterPro" id="IPR006553">
    <property type="entry name" value="Leu-rich_rpt_Cys-con_subtyp"/>
</dbReference>
<reference evidence="6" key="1">
    <citation type="journal article" date="2016" name="BMC Genomics">
        <title>Insights into the innate immunome of actiniarians using a comparative genomic approach.</title>
        <authorList>
            <person name="van der Burg C.A."/>
            <person name="Prentis P.J."/>
            <person name="Surm J.M."/>
            <person name="Pavasovic A."/>
        </authorList>
    </citation>
    <scope>NUCLEOTIDE SEQUENCE</scope>
</reference>
<dbReference type="InterPro" id="IPR000157">
    <property type="entry name" value="TIR_dom"/>
</dbReference>
<gene>
    <name evidence="8" type="primary">LOC116305141</name>
</gene>
<evidence type="ECO:0000256" key="2">
    <source>
        <dbReference type="ARBA" id="ARBA00022741"/>
    </source>
</evidence>
<name>A0A1D8RAC7_ACTTE</name>
<dbReference type="GO" id="GO:0005737">
    <property type="term" value="C:cytoplasm"/>
    <property type="evidence" value="ECO:0007669"/>
    <property type="project" value="TreeGrafter"/>
</dbReference>
<keyword evidence="1" id="KW-0677">Repeat</keyword>
<sequence length="1275" mass="142416">MGLKEIILEKNVSLEEAKKLLEENSSSEKLQLRNCTKLTYDDIVSLIELINPELTALSINSCKYFNDELLDKIVDHCTRLSCVTFNGNFKDITNVGIGNLTKKCHELKSLSVLSCESDDADDNDGEWTIDDGLLSAIIDTREISLEHFGLSGFNNITSDGLRKFIKHISGSLISLDLSELPAITDKLLHDIAKLCPKLTSINFGYCNLKDKEIESFCSKCTLLQSIDLCGCNELTDKSVFSLSKHCHSLKIIKLGWCLKITEKSLEALSTNCLHLEHIDIRHCSVKHIPYDFVKLSFLKELLVEGCTGLKCPSLEVTMKGVSATKQFLEDSNLHCMCRLAFIGDEGSGKSSLSLCVVSSSLAVADSSTEGVNVSRWRPFSGKEDEAVDKDTLGMPVNDECKDLTIEVWDCGGRKCIQGLHPLFFTDQTLYVLTFDINNPMEIKNMPNWLFLVQTKTPGCPLIVVGTHADGSSTDFSEISKQVLNTLKNAEEEHYLEVRAELDVLKTTGKREDSFICARIQKLEQLLNCRPRLPDKVLYVSSIKGKGISEVQNEIFRHLLDPSLFPHLTEKININLTYLYSEVLRLRQEKIVVIPWDQYLKLASESGITDPEEVQSATAVLECRGCITVFRIPARTQDLGPTRTVCVNPSVLLDCLACMHNETEPREFVPRFIKAGFLERFWPTNTKPNDWTLRSAIDDIVSKGLIREAVIPLCFQAMHLEEEEMLKILAFCRNIGVLVEGAPKGSYEVELVLAYYKNLSVFKRYFLPLQNKLPADTKTPEVWPSGVPEGHIQVGWRFKFPDEVSSNCSTLIIAACRNYKMSSDIYCYCQRCLVLKVGDVMVKISRDGSYLDMIGRCKILHGSKQALNMTWFILAQFFYVTDTLLLNYSGLSPEIMVPLYGCSRPKHKSLFELVKDYNVQPSHLANYRWFLPPGGLDAEEHTQIPSDTSTWLATIAKKSTLFISYQSDHQDEVKLLRVSLEHSGFNCVGEWTLVGQGQELTEKRRQSIMGSSLLLAFVTPDYLKWSRAQQDINLALENHKPVIALLFDKTSWPVDNELETKLKSHAICLDFDAGFGEALSHQYDQAQLTKLVTQCNGILYGTGDIHPPEPPVSPDNTFHIQNESNLRILHRQSSPTNHKEDTRKTSLINHEKSKELEKRAEILSFSKPHIADIVEPEESEETQVQRMAASAVAAAVAGATAQHISKADNSPEAVKAAAAAAEVAQAVVDGNSDAAAKAVVKVAKIVEEISKNQSHSKHMSNGSVSTPPRSSTCNIL</sequence>
<dbReference type="InterPro" id="IPR032675">
    <property type="entry name" value="LRR_dom_sf"/>
</dbReference>
<dbReference type="InterPro" id="IPR027417">
    <property type="entry name" value="P-loop_NTPase"/>
</dbReference>
<dbReference type="PROSITE" id="PS51424">
    <property type="entry name" value="ROC"/>
    <property type="match status" value="1"/>
</dbReference>
<evidence type="ECO:0000313" key="8">
    <source>
        <dbReference type="RefSeq" id="XP_031570845.1"/>
    </source>
</evidence>
<dbReference type="InterPro" id="IPR050648">
    <property type="entry name" value="F-box_LRR-repeat"/>
</dbReference>
<accession>A0A1D8RAC7</accession>
<dbReference type="InterPro" id="IPR057207">
    <property type="entry name" value="FBXL15_LRR"/>
</dbReference>
<reference evidence="8" key="2">
    <citation type="submission" date="2025-04" db="UniProtKB">
        <authorList>
            <consortium name="RefSeq"/>
        </authorList>
    </citation>
    <scope>IDENTIFICATION</scope>
    <source>
        <tissue evidence="8">Tentacle</tissue>
    </source>
</reference>
<dbReference type="Gene3D" id="3.40.50.10140">
    <property type="entry name" value="Toll/interleukin-1 receptor homology (TIR) domain"/>
    <property type="match status" value="1"/>
</dbReference>
<dbReference type="PANTHER" id="PTHR13382">
    <property type="entry name" value="MITOCHONDRIAL ATP SYNTHASE COUPLING FACTOR B"/>
    <property type="match status" value="1"/>
</dbReference>
<dbReference type="Gene3D" id="3.80.10.10">
    <property type="entry name" value="Ribonuclease Inhibitor"/>
    <property type="match status" value="3"/>
</dbReference>
<dbReference type="SUPFAM" id="SSF52540">
    <property type="entry name" value="P-loop containing nucleoside triphosphate hydrolases"/>
    <property type="match status" value="1"/>
</dbReference>
<dbReference type="SUPFAM" id="SSF52047">
    <property type="entry name" value="RNI-like"/>
    <property type="match status" value="1"/>
</dbReference>
<feature type="domain" description="Roc" evidence="5">
    <location>
        <begin position="330"/>
        <end position="561"/>
    </location>
</feature>
<feature type="compositionally biased region" description="Basic and acidic residues" evidence="4">
    <location>
        <begin position="1136"/>
        <end position="1149"/>
    </location>
</feature>
<dbReference type="InterPro" id="IPR035897">
    <property type="entry name" value="Toll_tir_struct_dom_sf"/>
</dbReference>
<dbReference type="OrthoDB" id="10257471at2759"/>